<dbReference type="Pfam" id="PF20252">
    <property type="entry name" value="BIG2_C"/>
    <property type="match status" value="1"/>
</dbReference>
<dbReference type="Proteomes" id="UP000516437">
    <property type="component" value="Chromosome 8"/>
</dbReference>
<dbReference type="OrthoDB" id="973287at2759"/>
<evidence type="ECO:0000313" key="5">
    <source>
        <dbReference type="Proteomes" id="UP000516437"/>
    </source>
</evidence>
<gene>
    <name evidence="4" type="ORF">CJ030_MR8G007182</name>
</gene>
<name>A0A6A1UYD7_9ROSI</name>
<dbReference type="Pfam" id="PF16206">
    <property type="entry name" value="Mon2_C"/>
    <property type="match status" value="1"/>
</dbReference>
<feature type="domain" description="Mon2 C-terminal" evidence="2">
    <location>
        <begin position="46"/>
        <end position="109"/>
    </location>
</feature>
<evidence type="ECO:0000313" key="4">
    <source>
        <dbReference type="EMBL" id="KAB1204828.1"/>
    </source>
</evidence>
<dbReference type="Gene3D" id="1.25.10.10">
    <property type="entry name" value="Leucine-rich Repeat Variant"/>
    <property type="match status" value="1"/>
</dbReference>
<feature type="compositionally biased region" description="Low complexity" evidence="1">
    <location>
        <begin position="320"/>
        <end position="335"/>
    </location>
</feature>
<dbReference type="InterPro" id="IPR016024">
    <property type="entry name" value="ARM-type_fold"/>
</dbReference>
<proteinExistence type="predicted"/>
<feature type="region of interest" description="Disordered" evidence="1">
    <location>
        <begin position="456"/>
        <end position="476"/>
    </location>
</feature>
<feature type="region of interest" description="Disordered" evidence="1">
    <location>
        <begin position="320"/>
        <end position="344"/>
    </location>
</feature>
<evidence type="ECO:0000259" key="3">
    <source>
        <dbReference type="Pfam" id="PF20252"/>
    </source>
</evidence>
<feature type="domain" description="Sec7/BIG1-like C-terminal" evidence="3">
    <location>
        <begin position="365"/>
        <end position="568"/>
    </location>
</feature>
<dbReference type="AlphaFoldDB" id="A0A6A1UYD7"/>
<evidence type="ECO:0000256" key="1">
    <source>
        <dbReference type="SAM" id="MobiDB-lite"/>
    </source>
</evidence>
<accession>A0A6A1UYD7</accession>
<sequence>MSFEIYHRGGALFWHLELCIVQGLIPGGALKPIDGNLDATFDVTEHYWFPMLAGLSDLTSDPRPEVRSCALEVLFDLLNERGNKFSSSFWESIFHRVLFPIFDHVRHAGKESLISSDDESLRETSIHSLQLLCNLFNTFYKEVCFMLPPLLSLLLECAKQTDQSVVSISLGALVHLIEVGGHQFSDSDWDMLLKSIRDASYTTQPLELLNASGFDSASLKSFDSQGVDGYQFDLRVNGKESRFLSHNTDPDGTAGNPNAAVPLDHYRESGSQTNVDGSEGIPSPSGRAVKTADGGLQRSQTIGQRIMGNVMDNLFLRNLTSKSKSPTSDSSIPSSPVQPPDAVECDARDEVESPLLGTVRGKCITQLLLLGAIDSIQKKYWSKLKTPQKITVMDILLSLLEFAASYNSYTNLRMRMHQNTDERPPLNLLRQELAGTCIYMDILQKATSGYDANEEIYRNSPADDDSTTANKSNTKKKLESVAEEKLVSFCEQVLREASDMQSSVEETTDMDIHRVLELRSPIIVKVIKGMCFMNNQIFRRHLRDFYPLLTKLVCCDQMDVRGALGDLFRAQLKALLP</sequence>
<feature type="region of interest" description="Disordered" evidence="1">
    <location>
        <begin position="243"/>
        <end position="297"/>
    </location>
</feature>
<reference evidence="4 5" key="1">
    <citation type="journal article" date="2019" name="Plant Biotechnol. J.">
        <title>The red bayberry genome and genetic basis of sex determination.</title>
        <authorList>
            <person name="Jia H.M."/>
            <person name="Jia H.J."/>
            <person name="Cai Q.L."/>
            <person name="Wang Y."/>
            <person name="Zhao H.B."/>
            <person name="Yang W.F."/>
            <person name="Wang G.Y."/>
            <person name="Li Y.H."/>
            <person name="Zhan D.L."/>
            <person name="Shen Y.T."/>
            <person name="Niu Q.F."/>
            <person name="Chang L."/>
            <person name="Qiu J."/>
            <person name="Zhao L."/>
            <person name="Xie H.B."/>
            <person name="Fu W.Y."/>
            <person name="Jin J."/>
            <person name="Li X.W."/>
            <person name="Jiao Y."/>
            <person name="Zhou C.C."/>
            <person name="Tu T."/>
            <person name="Chai C.Y."/>
            <person name="Gao J.L."/>
            <person name="Fan L.J."/>
            <person name="van de Weg E."/>
            <person name="Wang J.Y."/>
            <person name="Gao Z.S."/>
        </authorList>
    </citation>
    <scope>NUCLEOTIDE SEQUENCE [LARGE SCALE GENOMIC DNA]</scope>
    <source>
        <tissue evidence="4">Leaves</tissue>
    </source>
</reference>
<dbReference type="SUPFAM" id="SSF48371">
    <property type="entry name" value="ARM repeat"/>
    <property type="match status" value="1"/>
</dbReference>
<comment type="caution">
    <text evidence="4">The sequence shown here is derived from an EMBL/GenBank/DDBJ whole genome shotgun (WGS) entry which is preliminary data.</text>
</comment>
<dbReference type="PANTHER" id="PTHR10663">
    <property type="entry name" value="GUANYL-NUCLEOTIDE EXCHANGE FACTOR"/>
    <property type="match status" value="1"/>
</dbReference>
<dbReference type="InterPro" id="IPR046455">
    <property type="entry name" value="Sec7/BIG1-like_C"/>
</dbReference>
<organism evidence="4 5">
    <name type="scientific">Morella rubra</name>
    <name type="common">Chinese bayberry</name>
    <dbReference type="NCBI Taxonomy" id="262757"/>
    <lineage>
        <taxon>Eukaryota</taxon>
        <taxon>Viridiplantae</taxon>
        <taxon>Streptophyta</taxon>
        <taxon>Embryophyta</taxon>
        <taxon>Tracheophyta</taxon>
        <taxon>Spermatophyta</taxon>
        <taxon>Magnoliopsida</taxon>
        <taxon>eudicotyledons</taxon>
        <taxon>Gunneridae</taxon>
        <taxon>Pentapetalae</taxon>
        <taxon>rosids</taxon>
        <taxon>fabids</taxon>
        <taxon>Fagales</taxon>
        <taxon>Myricaceae</taxon>
        <taxon>Morella</taxon>
    </lineage>
</organism>
<dbReference type="InterPro" id="IPR032817">
    <property type="entry name" value="Mon2_C"/>
</dbReference>
<dbReference type="PANTHER" id="PTHR10663:SF312">
    <property type="entry name" value="BREFELDIN A-INHIBITED GUANINE NUCLEOTIDE-EXCHANGE PROTEIN 5"/>
    <property type="match status" value="1"/>
</dbReference>
<dbReference type="InterPro" id="IPR011989">
    <property type="entry name" value="ARM-like"/>
</dbReference>
<protein>
    <submittedName>
        <fullName evidence="4">Brefeldin A-inhibited guanine nucleotide-exchange protein 5</fullName>
    </submittedName>
</protein>
<keyword evidence="5" id="KW-1185">Reference proteome</keyword>
<evidence type="ECO:0000259" key="2">
    <source>
        <dbReference type="Pfam" id="PF16206"/>
    </source>
</evidence>
<dbReference type="EMBL" id="RXIC02000026">
    <property type="protein sequence ID" value="KAB1204828.1"/>
    <property type="molecule type" value="Genomic_DNA"/>
</dbReference>
<dbReference type="GO" id="GO:0005802">
    <property type="term" value="C:trans-Golgi network"/>
    <property type="evidence" value="ECO:0007669"/>
    <property type="project" value="TreeGrafter"/>
</dbReference>